<dbReference type="InParanoid" id="F1A0B6"/>
<keyword evidence="4" id="KW-1185">Reference proteome</keyword>
<dbReference type="Proteomes" id="UP000001064">
    <property type="component" value="Unassembled WGS sequence"/>
</dbReference>
<dbReference type="GeneID" id="10510658"/>
<keyword evidence="2" id="KW-1133">Transmembrane helix</keyword>
<name>F1A0B6_DICPU</name>
<feature type="compositionally biased region" description="Polar residues" evidence="1">
    <location>
        <begin position="78"/>
        <end position="87"/>
    </location>
</feature>
<dbReference type="VEuPathDB" id="AmoebaDB:DICPUDRAFT_157908"/>
<dbReference type="RefSeq" id="XP_003293111.1">
    <property type="nucleotide sequence ID" value="XM_003293063.1"/>
</dbReference>
<feature type="transmembrane region" description="Helical" evidence="2">
    <location>
        <begin position="12"/>
        <end position="30"/>
    </location>
</feature>
<organism evidence="3 4">
    <name type="scientific">Dictyostelium purpureum</name>
    <name type="common">Slime mold</name>
    <dbReference type="NCBI Taxonomy" id="5786"/>
    <lineage>
        <taxon>Eukaryota</taxon>
        <taxon>Amoebozoa</taxon>
        <taxon>Evosea</taxon>
        <taxon>Eumycetozoa</taxon>
        <taxon>Dictyostelia</taxon>
        <taxon>Dictyosteliales</taxon>
        <taxon>Dictyosteliaceae</taxon>
        <taxon>Dictyostelium</taxon>
    </lineage>
</organism>
<accession>F1A0B6</accession>
<dbReference type="EMBL" id="GL871335">
    <property type="protein sequence ID" value="EGC30369.1"/>
    <property type="molecule type" value="Genomic_DNA"/>
</dbReference>
<protein>
    <submittedName>
        <fullName evidence="3">Uncharacterized protein</fullName>
    </submittedName>
</protein>
<feature type="region of interest" description="Disordered" evidence="1">
    <location>
        <begin position="70"/>
        <end position="161"/>
    </location>
</feature>
<dbReference type="KEGG" id="dpp:DICPUDRAFT_157908"/>
<evidence type="ECO:0000256" key="1">
    <source>
        <dbReference type="SAM" id="MobiDB-lite"/>
    </source>
</evidence>
<gene>
    <name evidence="3" type="ORF">DICPUDRAFT_157908</name>
</gene>
<evidence type="ECO:0000313" key="4">
    <source>
        <dbReference type="Proteomes" id="UP000001064"/>
    </source>
</evidence>
<dbReference type="AlphaFoldDB" id="F1A0B6"/>
<keyword evidence="2" id="KW-0812">Transmembrane</keyword>
<proteinExistence type="predicted"/>
<reference evidence="4" key="1">
    <citation type="journal article" date="2011" name="Genome Biol.">
        <title>Comparative genomics of the social amoebae Dictyostelium discoideum and Dictyostelium purpureum.</title>
        <authorList>
            <consortium name="US DOE Joint Genome Institute (JGI-PGF)"/>
            <person name="Sucgang R."/>
            <person name="Kuo A."/>
            <person name="Tian X."/>
            <person name="Salerno W."/>
            <person name="Parikh A."/>
            <person name="Feasley C.L."/>
            <person name="Dalin E."/>
            <person name="Tu H."/>
            <person name="Huang E."/>
            <person name="Barry K."/>
            <person name="Lindquist E."/>
            <person name="Shapiro H."/>
            <person name="Bruce D."/>
            <person name="Schmutz J."/>
            <person name="Salamov A."/>
            <person name="Fey P."/>
            <person name="Gaudet P."/>
            <person name="Anjard C."/>
            <person name="Babu M.M."/>
            <person name="Basu S."/>
            <person name="Bushmanova Y."/>
            <person name="van der Wel H."/>
            <person name="Katoh-Kurasawa M."/>
            <person name="Dinh C."/>
            <person name="Coutinho P.M."/>
            <person name="Saito T."/>
            <person name="Elias M."/>
            <person name="Schaap P."/>
            <person name="Kay R.R."/>
            <person name="Henrissat B."/>
            <person name="Eichinger L."/>
            <person name="Rivero F."/>
            <person name="Putnam N.H."/>
            <person name="West C.M."/>
            <person name="Loomis W.F."/>
            <person name="Chisholm R.L."/>
            <person name="Shaulsky G."/>
            <person name="Strassmann J.E."/>
            <person name="Queller D.C."/>
            <person name="Kuspa A."/>
            <person name="Grigoriev I.V."/>
        </authorList>
    </citation>
    <scope>NUCLEOTIDE SEQUENCE [LARGE SCALE GENOMIC DNA]</scope>
    <source>
        <strain evidence="4">QSDP1</strain>
    </source>
</reference>
<feature type="compositionally biased region" description="Polar residues" evidence="1">
    <location>
        <begin position="146"/>
        <end position="161"/>
    </location>
</feature>
<evidence type="ECO:0000313" key="3">
    <source>
        <dbReference type="EMBL" id="EGC30369.1"/>
    </source>
</evidence>
<evidence type="ECO:0000256" key="2">
    <source>
        <dbReference type="SAM" id="Phobius"/>
    </source>
</evidence>
<sequence length="230" mass="26066">MNDYLVLFCQTIITLVISFLFGLGLIKYYFNNKGNYYGNYNNNCNGNNNDNHSYNYNIRGPSNYPAFNQCESRHSVSGAPQSSSNPESGHINKREPSDYPAFNQSESRHSVSCATQSNDNQESGHLHKRASSSYPTFNQDEARHSVSGSPQSYQNPESPYQCNGENFNGEPPCVEEVNLFYCIINYTQCHCRITKSFNIYTIASPIDNANFEISEYLFNNLQAQAECKNK</sequence>
<keyword evidence="2" id="KW-0472">Membrane</keyword>
<feature type="compositionally biased region" description="Polar residues" evidence="1">
    <location>
        <begin position="102"/>
        <end position="123"/>
    </location>
</feature>